<dbReference type="Proteomes" id="UP000027195">
    <property type="component" value="Unassembled WGS sequence"/>
</dbReference>
<feature type="compositionally biased region" description="Basic and acidic residues" evidence="1">
    <location>
        <begin position="149"/>
        <end position="167"/>
    </location>
</feature>
<feature type="compositionally biased region" description="Polar residues" evidence="1">
    <location>
        <begin position="21"/>
        <end position="34"/>
    </location>
</feature>
<name>A0A067M8Q0_BOTB1</name>
<feature type="region of interest" description="Disordered" evidence="1">
    <location>
        <begin position="1"/>
        <end position="119"/>
    </location>
</feature>
<accession>A0A067M8Q0</accession>
<evidence type="ECO:0000313" key="3">
    <source>
        <dbReference type="Proteomes" id="UP000027195"/>
    </source>
</evidence>
<sequence>MRRLYVEKHAHLANIDPRLRGQTSNGRPSGSSNPVPAPRADSSRSPALTPPPVSLTENERRITSLENRIEELQRQVEARVASLGDNTTGNTTGAQKSRRSLKRKRVEDKPPCTGDKKPAEWNYAESQLAKRLSNAIGETMRDLMGVPKGSEKWPDPLKPGDEPRRNKDTDFVYLTPAFNREVTDPVNESIIARTIQLVEKEENDAANLHNTPERPPFSTEWLRRMTVVKFQGWRTQWKAQDDEDARARLAKNEHTTHMQNRRVQKLAIRAEGAILFQVEYGIDPSDLLEEECMSDEIGTAPDNDPDWKENLIDSCPGFREKIKDINSFECLEVITPAWRSERLTDLLHWLDHLYWENKAASHKKKRGRARKVRIDNHKVHLAPPPSYIPYDFAINASWLANFGRRDFPDETRDWMTRGNIQDFGDSYNAPYCRDDKGVLKKRV</sequence>
<organism evidence="2 3">
    <name type="scientific">Botryobasidium botryosum (strain FD-172 SS1)</name>
    <dbReference type="NCBI Taxonomy" id="930990"/>
    <lineage>
        <taxon>Eukaryota</taxon>
        <taxon>Fungi</taxon>
        <taxon>Dikarya</taxon>
        <taxon>Basidiomycota</taxon>
        <taxon>Agaricomycotina</taxon>
        <taxon>Agaricomycetes</taxon>
        <taxon>Cantharellales</taxon>
        <taxon>Botryobasidiaceae</taxon>
        <taxon>Botryobasidium</taxon>
    </lineage>
</organism>
<feature type="compositionally biased region" description="Polar residues" evidence="1">
    <location>
        <begin position="84"/>
        <end position="95"/>
    </location>
</feature>
<feature type="region of interest" description="Disordered" evidence="1">
    <location>
        <begin position="144"/>
        <end position="167"/>
    </location>
</feature>
<dbReference type="OrthoDB" id="3052718at2759"/>
<reference evidence="3" key="1">
    <citation type="journal article" date="2014" name="Proc. Natl. Acad. Sci. U.S.A.">
        <title>Extensive sampling of basidiomycete genomes demonstrates inadequacy of the white-rot/brown-rot paradigm for wood decay fungi.</title>
        <authorList>
            <person name="Riley R."/>
            <person name="Salamov A.A."/>
            <person name="Brown D.W."/>
            <person name="Nagy L.G."/>
            <person name="Floudas D."/>
            <person name="Held B.W."/>
            <person name="Levasseur A."/>
            <person name="Lombard V."/>
            <person name="Morin E."/>
            <person name="Otillar R."/>
            <person name="Lindquist E.A."/>
            <person name="Sun H."/>
            <person name="LaButti K.M."/>
            <person name="Schmutz J."/>
            <person name="Jabbour D."/>
            <person name="Luo H."/>
            <person name="Baker S.E."/>
            <person name="Pisabarro A.G."/>
            <person name="Walton J.D."/>
            <person name="Blanchette R.A."/>
            <person name="Henrissat B."/>
            <person name="Martin F."/>
            <person name="Cullen D."/>
            <person name="Hibbett D.S."/>
            <person name="Grigoriev I.V."/>
        </authorList>
    </citation>
    <scope>NUCLEOTIDE SEQUENCE [LARGE SCALE GENOMIC DNA]</scope>
    <source>
        <strain evidence="3">FD-172 SS1</strain>
    </source>
</reference>
<dbReference type="EMBL" id="KL198054">
    <property type="protein sequence ID" value="KDQ11924.1"/>
    <property type="molecule type" value="Genomic_DNA"/>
</dbReference>
<dbReference type="HOGENOM" id="CLU_618187_0_0_1"/>
<keyword evidence="3" id="KW-1185">Reference proteome</keyword>
<evidence type="ECO:0000256" key="1">
    <source>
        <dbReference type="SAM" id="MobiDB-lite"/>
    </source>
</evidence>
<feature type="compositionally biased region" description="Basic and acidic residues" evidence="1">
    <location>
        <begin position="57"/>
        <end position="77"/>
    </location>
</feature>
<feature type="compositionally biased region" description="Basic and acidic residues" evidence="1">
    <location>
        <begin position="105"/>
        <end position="119"/>
    </location>
</feature>
<dbReference type="InParanoid" id="A0A067M8Q0"/>
<gene>
    <name evidence="2" type="ORF">BOTBODRAFT_176918</name>
</gene>
<feature type="compositionally biased region" description="Basic and acidic residues" evidence="1">
    <location>
        <begin position="1"/>
        <end position="10"/>
    </location>
</feature>
<proteinExistence type="predicted"/>
<dbReference type="AlphaFoldDB" id="A0A067M8Q0"/>
<evidence type="ECO:0000313" key="2">
    <source>
        <dbReference type="EMBL" id="KDQ11924.1"/>
    </source>
</evidence>
<protein>
    <submittedName>
        <fullName evidence="2">Uncharacterized protein</fullName>
    </submittedName>
</protein>